<feature type="non-terminal residue" evidence="2">
    <location>
        <position position="1"/>
    </location>
</feature>
<dbReference type="EMBL" id="UINC01092399">
    <property type="protein sequence ID" value="SVC45948.1"/>
    <property type="molecule type" value="Genomic_DNA"/>
</dbReference>
<proteinExistence type="predicted"/>
<reference evidence="2" key="1">
    <citation type="submission" date="2018-05" db="EMBL/GenBank/DDBJ databases">
        <authorList>
            <person name="Lanie J.A."/>
            <person name="Ng W.-L."/>
            <person name="Kazmierczak K.M."/>
            <person name="Andrzejewski T.M."/>
            <person name="Davidsen T.M."/>
            <person name="Wayne K.J."/>
            <person name="Tettelin H."/>
            <person name="Glass J.I."/>
            <person name="Rusch D."/>
            <person name="Podicherti R."/>
            <person name="Tsui H.-C.T."/>
            <person name="Winkler M.E."/>
        </authorList>
    </citation>
    <scope>NUCLEOTIDE SEQUENCE</scope>
</reference>
<gene>
    <name evidence="2" type="ORF">METZ01_LOCUS298802</name>
</gene>
<dbReference type="InterPro" id="IPR036439">
    <property type="entry name" value="Dockerin_dom_sf"/>
</dbReference>
<dbReference type="PROSITE" id="PS00018">
    <property type="entry name" value="EF_HAND_1"/>
    <property type="match status" value="1"/>
</dbReference>
<feature type="domain" description="Dockerin" evidence="1">
    <location>
        <begin position="49"/>
        <end position="111"/>
    </location>
</feature>
<organism evidence="2">
    <name type="scientific">marine metagenome</name>
    <dbReference type="NCBI Taxonomy" id="408172"/>
    <lineage>
        <taxon>unclassified sequences</taxon>
        <taxon>metagenomes</taxon>
        <taxon>ecological metagenomes</taxon>
    </lineage>
</organism>
<dbReference type="GO" id="GO:0000272">
    <property type="term" value="P:polysaccharide catabolic process"/>
    <property type="evidence" value="ECO:0007669"/>
    <property type="project" value="InterPro"/>
</dbReference>
<sequence>LESLSFINSSYDDSLVLLGNFYEYTMITRLVDNDSLSVPVSILVEFEGGECPIGDPNMDGVINVMDIIKTMQFILEWDEPTPDEYCAANVDFDNALTVSDLVLLSDIIMGN</sequence>
<dbReference type="AlphaFoldDB" id="A0A382MBM0"/>
<dbReference type="CDD" id="cd14256">
    <property type="entry name" value="Dockerin_I"/>
    <property type="match status" value="1"/>
</dbReference>
<protein>
    <recommendedName>
        <fullName evidence="1">Dockerin domain-containing protein</fullName>
    </recommendedName>
</protein>
<evidence type="ECO:0000313" key="2">
    <source>
        <dbReference type="EMBL" id="SVC45948.1"/>
    </source>
</evidence>
<accession>A0A382MBM0</accession>
<evidence type="ECO:0000259" key="1">
    <source>
        <dbReference type="PROSITE" id="PS51766"/>
    </source>
</evidence>
<dbReference type="PROSITE" id="PS51766">
    <property type="entry name" value="DOCKERIN"/>
    <property type="match status" value="1"/>
</dbReference>
<dbReference type="SUPFAM" id="SSF63446">
    <property type="entry name" value="Type I dockerin domain"/>
    <property type="match status" value="1"/>
</dbReference>
<dbReference type="InterPro" id="IPR018247">
    <property type="entry name" value="EF_Hand_1_Ca_BS"/>
</dbReference>
<dbReference type="InterPro" id="IPR016134">
    <property type="entry name" value="Dockerin_dom"/>
</dbReference>
<name>A0A382MBM0_9ZZZZ</name>
<dbReference type="Gene3D" id="1.10.1330.10">
    <property type="entry name" value="Dockerin domain"/>
    <property type="match status" value="1"/>
</dbReference>